<organism evidence="2 3">
    <name type="scientific">Colletotrichum lupini</name>
    <dbReference type="NCBI Taxonomy" id="145971"/>
    <lineage>
        <taxon>Eukaryota</taxon>
        <taxon>Fungi</taxon>
        <taxon>Dikarya</taxon>
        <taxon>Ascomycota</taxon>
        <taxon>Pezizomycotina</taxon>
        <taxon>Sordariomycetes</taxon>
        <taxon>Hypocreomycetidae</taxon>
        <taxon>Glomerellales</taxon>
        <taxon>Glomerellaceae</taxon>
        <taxon>Colletotrichum</taxon>
        <taxon>Colletotrichum acutatum species complex</taxon>
    </lineage>
</organism>
<dbReference type="RefSeq" id="XP_049145611.1">
    <property type="nucleotide sequence ID" value="XM_049288467.1"/>
</dbReference>
<dbReference type="AlphaFoldDB" id="A0A9Q8WHM8"/>
<dbReference type="Proteomes" id="UP000830671">
    <property type="component" value="Chromosome 5"/>
</dbReference>
<evidence type="ECO:0000259" key="1">
    <source>
        <dbReference type="Pfam" id="PF20150"/>
    </source>
</evidence>
<protein>
    <recommendedName>
        <fullName evidence="1">2EXR domain-containing protein</fullName>
    </recommendedName>
</protein>
<feature type="domain" description="2EXR" evidence="1">
    <location>
        <begin position="164"/>
        <end position="305"/>
    </location>
</feature>
<dbReference type="EMBL" id="CP019477">
    <property type="protein sequence ID" value="UQC83993.1"/>
    <property type="molecule type" value="Genomic_DNA"/>
</dbReference>
<evidence type="ECO:0000313" key="3">
    <source>
        <dbReference type="Proteomes" id="UP000830671"/>
    </source>
</evidence>
<dbReference type="Pfam" id="PF20150">
    <property type="entry name" value="2EXR"/>
    <property type="match status" value="1"/>
</dbReference>
<reference evidence="2" key="1">
    <citation type="journal article" date="2021" name="Mol. Plant Microbe Interact.">
        <title>Complete Genome Sequence of the Plant-Pathogenic Fungus Colletotrichum lupini.</title>
        <authorList>
            <person name="Baroncelli R."/>
            <person name="Pensec F."/>
            <person name="Da Lio D."/>
            <person name="Boufleur T."/>
            <person name="Vicente I."/>
            <person name="Sarrocco S."/>
            <person name="Picot A."/>
            <person name="Baraldi E."/>
            <person name="Sukno S."/>
            <person name="Thon M."/>
            <person name="Le Floch G."/>
        </authorList>
    </citation>
    <scope>NUCLEOTIDE SEQUENCE</scope>
    <source>
        <strain evidence="2">IMI 504893</strain>
    </source>
</reference>
<name>A0A9Q8WHM8_9PEZI</name>
<keyword evidence="3" id="KW-1185">Reference proteome</keyword>
<dbReference type="InterPro" id="IPR045518">
    <property type="entry name" value="2EXR"/>
</dbReference>
<dbReference type="KEGG" id="clup:CLUP02_09489"/>
<evidence type="ECO:0000313" key="2">
    <source>
        <dbReference type="EMBL" id="UQC83993.1"/>
    </source>
</evidence>
<dbReference type="GeneID" id="73343477"/>
<sequence length="530" mass="59942">MLKTVADVGKATGSDRKAIQPLSRLVGLMQPLSQSSINRVAYQTGDDQRPNLMVAFWVCAVENAWTPLKTALICLFQSDHPTLRYQSNDSEVTVSMDEMCELAVDAVEWVSDWSTLLPATGFPGSNAMRVLHDYLYKPQQESRQEVKFSSETQQHRSNSPMMPFTKFAELPPELRLKIWDEATAGPSIHIFDVCFPSWRGTDRSRRAFQSADGKISEQNHARWTKYRECVFLDALETGPAELARRTRIARHMHDPSVYKQRQTMRLVCSEASAAVERRLRGRNMNSVYLPGRNKKIHYDNEEDVLLLRFGDGGALTDLCHGVLSGEYEASGVNNLTEVLEGPWSAEIAETLRDARLIALDIAETWTPATVGAVVFEEVAYLACCIQRGLRVLYLVDHCHGRCTRCKKQDITRSQLQTRGELYYQLHSRDRDAAISRVADVIHGVGKTYREVFNLEGMGWSDEHPIYVFARVMDEMIRSQQADAATQDFEGIRVLLVEDDELEGVDNTTVMDCYPDSRSEVANEGVDMSLR</sequence>
<accession>A0A9Q8WHM8</accession>
<gene>
    <name evidence="2" type="ORF">CLUP02_09489</name>
</gene>
<proteinExistence type="predicted"/>